<dbReference type="GO" id="GO:0046475">
    <property type="term" value="P:glycerophospholipid catabolic process"/>
    <property type="evidence" value="ECO:0007669"/>
    <property type="project" value="TreeGrafter"/>
</dbReference>
<comment type="caution">
    <text evidence="13">The sequence shown here is derived from an EMBL/GenBank/DDBJ whole genome shotgun (WGS) entry which is preliminary data.</text>
</comment>
<dbReference type="InterPro" id="IPR036259">
    <property type="entry name" value="MFS_trans_sf"/>
</dbReference>
<dbReference type="GO" id="GO:0004623">
    <property type="term" value="F:phospholipase A2 activity"/>
    <property type="evidence" value="ECO:0007669"/>
    <property type="project" value="TreeGrafter"/>
</dbReference>
<feature type="transmembrane region" description="Helical" evidence="11">
    <location>
        <begin position="98"/>
        <end position="119"/>
    </location>
</feature>
<feature type="transmembrane region" description="Helical" evidence="11">
    <location>
        <begin position="331"/>
        <end position="352"/>
    </location>
</feature>
<gene>
    <name evidence="13" type="ORF">FACUT_10794</name>
</gene>
<dbReference type="PANTHER" id="PTHR10728:SF33">
    <property type="entry name" value="LYSOPHOSPHOLIPASE 1-RELATED"/>
    <property type="match status" value="1"/>
</dbReference>
<dbReference type="GO" id="GO:0022857">
    <property type="term" value="F:transmembrane transporter activity"/>
    <property type="evidence" value="ECO:0007669"/>
    <property type="project" value="InterPro"/>
</dbReference>
<feature type="transmembrane region" description="Helical" evidence="11">
    <location>
        <begin position="306"/>
        <end position="325"/>
    </location>
</feature>
<evidence type="ECO:0000256" key="6">
    <source>
        <dbReference type="ARBA" id="ARBA00022963"/>
    </source>
</evidence>
<dbReference type="InterPro" id="IPR011701">
    <property type="entry name" value="MFS"/>
</dbReference>
<keyword evidence="8" id="KW-0325">Glycoprotein</keyword>
<keyword evidence="14" id="KW-1185">Reference proteome</keyword>
<dbReference type="PROSITE" id="PS51210">
    <property type="entry name" value="PLA2C"/>
    <property type="match status" value="1"/>
</dbReference>
<organism evidence="13 14">
    <name type="scientific">Fusarium acutatum</name>
    <dbReference type="NCBI Taxonomy" id="78861"/>
    <lineage>
        <taxon>Eukaryota</taxon>
        <taxon>Fungi</taxon>
        <taxon>Dikarya</taxon>
        <taxon>Ascomycota</taxon>
        <taxon>Pezizomycotina</taxon>
        <taxon>Sordariomycetes</taxon>
        <taxon>Hypocreomycetidae</taxon>
        <taxon>Hypocreales</taxon>
        <taxon>Nectriaceae</taxon>
        <taxon>Fusarium</taxon>
        <taxon>Fusarium fujikuroi species complex</taxon>
    </lineage>
</organism>
<evidence type="ECO:0000256" key="7">
    <source>
        <dbReference type="ARBA" id="ARBA00023098"/>
    </source>
</evidence>
<dbReference type="Proteomes" id="UP000536711">
    <property type="component" value="Unassembled WGS sequence"/>
</dbReference>
<dbReference type="InterPro" id="IPR002642">
    <property type="entry name" value="LysoPLipase_cat_dom"/>
</dbReference>
<dbReference type="GO" id="GO:0005829">
    <property type="term" value="C:cytosol"/>
    <property type="evidence" value="ECO:0007669"/>
    <property type="project" value="TreeGrafter"/>
</dbReference>
<evidence type="ECO:0000259" key="12">
    <source>
        <dbReference type="PROSITE" id="PS51210"/>
    </source>
</evidence>
<dbReference type="EC" id="3.1.1.5" evidence="3 10"/>
<feature type="transmembrane region" description="Helical" evidence="11">
    <location>
        <begin position="437"/>
        <end position="453"/>
    </location>
</feature>
<protein>
    <recommendedName>
        <fullName evidence="3 10">Lysophospholipase</fullName>
        <ecNumber evidence="3 10">3.1.1.5</ecNumber>
    </recommendedName>
</protein>
<evidence type="ECO:0000256" key="2">
    <source>
        <dbReference type="ARBA" id="ARBA00008780"/>
    </source>
</evidence>
<dbReference type="InterPro" id="IPR016035">
    <property type="entry name" value="Acyl_Trfase/lysoPLipase"/>
</dbReference>
<keyword evidence="11" id="KW-1133">Transmembrane helix</keyword>
<dbReference type="Pfam" id="PF01735">
    <property type="entry name" value="PLA2_B"/>
    <property type="match status" value="1"/>
</dbReference>
<feature type="transmembrane region" description="Helical" evidence="11">
    <location>
        <begin position="131"/>
        <end position="155"/>
    </location>
</feature>
<evidence type="ECO:0000256" key="3">
    <source>
        <dbReference type="ARBA" id="ARBA00013274"/>
    </source>
</evidence>
<dbReference type="GO" id="GO:0004622">
    <property type="term" value="F:phosphatidylcholine lysophospholipase activity"/>
    <property type="evidence" value="ECO:0007669"/>
    <property type="project" value="UniProtKB-EC"/>
</dbReference>
<dbReference type="Pfam" id="PF07690">
    <property type="entry name" value="MFS_1"/>
    <property type="match status" value="1"/>
</dbReference>
<evidence type="ECO:0000256" key="4">
    <source>
        <dbReference type="ARBA" id="ARBA00022729"/>
    </source>
</evidence>
<evidence type="ECO:0000313" key="14">
    <source>
        <dbReference type="Proteomes" id="UP000536711"/>
    </source>
</evidence>
<dbReference type="PANTHER" id="PTHR10728">
    <property type="entry name" value="CYTOSOLIC PHOSPHOLIPASE A2"/>
    <property type="match status" value="1"/>
</dbReference>
<comment type="subcellular location">
    <subcellularLocation>
        <location evidence="1">Membrane</location>
        <topology evidence="1">Multi-pass membrane protein</topology>
    </subcellularLocation>
</comment>
<proteinExistence type="inferred from homology"/>
<name>A0A8H4NGK3_9HYPO</name>
<dbReference type="OrthoDB" id="4084751at2759"/>
<evidence type="ECO:0000313" key="13">
    <source>
        <dbReference type="EMBL" id="KAF4422088.1"/>
    </source>
</evidence>
<feature type="domain" description="PLA2c" evidence="12">
    <location>
        <begin position="462"/>
        <end position="1006"/>
    </location>
</feature>
<dbReference type="EMBL" id="JAADJF010000345">
    <property type="protein sequence ID" value="KAF4422088.1"/>
    <property type="molecule type" value="Genomic_DNA"/>
</dbReference>
<feature type="transmembrane region" description="Helical" evidence="11">
    <location>
        <begin position="260"/>
        <end position="285"/>
    </location>
</feature>
<dbReference type="SUPFAM" id="SSF103473">
    <property type="entry name" value="MFS general substrate transporter"/>
    <property type="match status" value="1"/>
</dbReference>
<evidence type="ECO:0000256" key="11">
    <source>
        <dbReference type="SAM" id="Phobius"/>
    </source>
</evidence>
<evidence type="ECO:0000256" key="1">
    <source>
        <dbReference type="ARBA" id="ARBA00004141"/>
    </source>
</evidence>
<keyword evidence="5 9" id="KW-0378">Hydrolase</keyword>
<feature type="transmembrane region" description="Helical" evidence="11">
    <location>
        <begin position="35"/>
        <end position="56"/>
    </location>
</feature>
<sequence>MAEPKTPFTSSPGSPLPPITAIDDAAAQIPTWRKWVILFVVCWMPLPMTFWSTAIMPATLEVASDLNIPVTTITTINAGVFVAQAFSGLIWLPVTGFATLWILGGNTGPFFLVAGQTILADIFDPTSRGTAVGFFLGSCVSFNSIAPLLGSIIATFTSWRVIYGVEAGMCLFGLILSLLFIPKASEVENPKLAETIRPRTAKEILRTFNPMHVFCQFKYPKVILANIACGLLGFNQYAILSSIRRVINPRFNLTSPLSSGLFYLAPGAGFLVGSTIGGKVSDVVVKRYMRKRNGQRIPEDRLNSSLVSVLIILPLGTLLYGWSVYHRLGGMALPIISAFIQGFGLMASFSGLNTYAAEVRPAHRTAVITGKYVIQYSFGAMSVGGVVPMIDGIGVGWAFTVITGFSILAGVLVLLIARFNCYQVFRFDTACKMYRDLLLLTSFFSFTLAQSGADPYAPVYTTCPSSLKIRSASDGLSDEESSWREQRAKQIIPNLENYLKLANISNFNVSNYINKLKSDDVPIVGLSVSGGGTQSGLGGLGVWQALDARSAIARAARTGGLTQLFSYITGLSGGGAVTVSLLAANNFTTTDGVKKASNFSLDYTSGPDGNQTAFFTTIFENMGAKDESDFPVSVADTFGQFWGIWLPEDKVYSNYSDITAKNTAFSLGDAPMPIVCFADVIPGKSPEIGKLMYPGFNKSTRFNLAAYETKFLGTSMTEGKPQNKSECVQGFDKLTLMQGTTANAFTAWFIDSFYGIPVFAKRWLGKRQKVNPDINDVPIPRDQYDNPLVQLVNETAMYFDLTFNESLWATYPNPFEDYNKDMKGVSELLLVDGSLTLESNPLRPLIIPDRKLDLIIAYEASSDAPNSWVNGTNLINTALTASQGNIPFPKIPDVNTIVAQNLSFQPTFFGCNASTSTPLLLWLPNAPWTGYTNHSYTQTQFTSNQVDIALENAFQVATYGNGSVDENWPACLACAAIKGSLRRLDIEMPRQCEECFERHCWNGTVSDREAKAGDFDLRPRLDPELSFAKWNESDWEKEESTGGGSGEKDSAGVKLGNNMVGLVLSLITMAALL</sequence>
<feature type="transmembrane region" description="Helical" evidence="11">
    <location>
        <begin position="161"/>
        <end position="181"/>
    </location>
</feature>
<dbReference type="Gene3D" id="1.20.1250.20">
    <property type="entry name" value="MFS general substrate transporter like domains"/>
    <property type="match status" value="1"/>
</dbReference>
<dbReference type="SUPFAM" id="SSF52151">
    <property type="entry name" value="FabD/lysophospholipase-like"/>
    <property type="match status" value="1"/>
</dbReference>
<evidence type="ECO:0000256" key="8">
    <source>
        <dbReference type="ARBA" id="ARBA00023180"/>
    </source>
</evidence>
<feature type="transmembrane region" description="Helical" evidence="11">
    <location>
        <begin position="396"/>
        <end position="417"/>
    </location>
</feature>
<feature type="transmembrane region" description="Helical" evidence="11">
    <location>
        <begin position="373"/>
        <end position="390"/>
    </location>
</feature>
<evidence type="ECO:0000256" key="5">
    <source>
        <dbReference type="ARBA" id="ARBA00022801"/>
    </source>
</evidence>
<accession>A0A8H4NGK3</accession>
<keyword evidence="11" id="KW-0812">Transmembrane</keyword>
<reference evidence="13 14" key="1">
    <citation type="submission" date="2020-01" db="EMBL/GenBank/DDBJ databases">
        <title>Identification and distribution of gene clusters putatively required for synthesis of sphingolipid metabolism inhibitors in phylogenetically diverse species of the filamentous fungus Fusarium.</title>
        <authorList>
            <person name="Kim H.-S."/>
            <person name="Busman M."/>
            <person name="Brown D.W."/>
            <person name="Divon H."/>
            <person name="Uhlig S."/>
            <person name="Proctor R.H."/>
        </authorList>
    </citation>
    <scope>NUCLEOTIDE SEQUENCE [LARGE SCALE GENOMIC DNA]</scope>
    <source>
        <strain evidence="13 14">NRRL 13308</strain>
    </source>
</reference>
<feature type="transmembrane region" description="Helical" evidence="11">
    <location>
        <begin position="222"/>
        <end position="240"/>
    </location>
</feature>
<evidence type="ECO:0000256" key="10">
    <source>
        <dbReference type="RuleBase" id="RU362103"/>
    </source>
</evidence>
<keyword evidence="6 9" id="KW-0442">Lipid degradation</keyword>
<evidence type="ECO:0000256" key="9">
    <source>
        <dbReference type="PROSITE-ProRule" id="PRU00555"/>
    </source>
</evidence>
<dbReference type="SMART" id="SM00022">
    <property type="entry name" value="PLAc"/>
    <property type="match status" value="1"/>
</dbReference>
<comment type="similarity">
    <text evidence="2 10">Belongs to the lysophospholipase family.</text>
</comment>
<dbReference type="GO" id="GO:0016020">
    <property type="term" value="C:membrane"/>
    <property type="evidence" value="ECO:0007669"/>
    <property type="project" value="UniProtKB-SubCell"/>
</dbReference>
<keyword evidence="11" id="KW-0472">Membrane</keyword>
<dbReference type="Gene3D" id="3.40.1090.10">
    <property type="entry name" value="Cytosolic phospholipase A2 catalytic domain"/>
    <property type="match status" value="1"/>
</dbReference>
<keyword evidence="4" id="KW-0732">Signal</keyword>
<comment type="catalytic activity">
    <reaction evidence="10">
        <text>a 1-acyl-sn-glycero-3-phosphocholine + H2O = sn-glycerol 3-phosphocholine + a fatty acid + H(+)</text>
        <dbReference type="Rhea" id="RHEA:15177"/>
        <dbReference type="ChEBI" id="CHEBI:15377"/>
        <dbReference type="ChEBI" id="CHEBI:15378"/>
        <dbReference type="ChEBI" id="CHEBI:16870"/>
        <dbReference type="ChEBI" id="CHEBI:28868"/>
        <dbReference type="ChEBI" id="CHEBI:58168"/>
        <dbReference type="EC" id="3.1.1.5"/>
    </reaction>
</comment>
<keyword evidence="7 9" id="KW-0443">Lipid metabolism</keyword>
<dbReference type="AlphaFoldDB" id="A0A8H4NGK3"/>